<feature type="compositionally biased region" description="Pro residues" evidence="1">
    <location>
        <begin position="58"/>
        <end position="67"/>
    </location>
</feature>
<feature type="compositionally biased region" description="Pro residues" evidence="1">
    <location>
        <begin position="76"/>
        <end position="96"/>
    </location>
</feature>
<feature type="compositionally biased region" description="Low complexity" evidence="1">
    <location>
        <begin position="28"/>
        <end position="57"/>
    </location>
</feature>
<proteinExistence type="predicted"/>
<evidence type="ECO:0000313" key="3">
    <source>
        <dbReference type="Proteomes" id="UP001286313"/>
    </source>
</evidence>
<gene>
    <name evidence="2" type="ORF">Pcinc_016077</name>
</gene>
<organism evidence="2 3">
    <name type="scientific">Petrolisthes cinctipes</name>
    <name type="common">Flat porcelain crab</name>
    <dbReference type="NCBI Taxonomy" id="88211"/>
    <lineage>
        <taxon>Eukaryota</taxon>
        <taxon>Metazoa</taxon>
        <taxon>Ecdysozoa</taxon>
        <taxon>Arthropoda</taxon>
        <taxon>Crustacea</taxon>
        <taxon>Multicrustacea</taxon>
        <taxon>Malacostraca</taxon>
        <taxon>Eumalacostraca</taxon>
        <taxon>Eucarida</taxon>
        <taxon>Decapoda</taxon>
        <taxon>Pleocyemata</taxon>
        <taxon>Anomura</taxon>
        <taxon>Galatheoidea</taxon>
        <taxon>Porcellanidae</taxon>
        <taxon>Petrolisthes</taxon>
    </lineage>
</organism>
<dbReference type="Proteomes" id="UP001286313">
    <property type="component" value="Unassembled WGS sequence"/>
</dbReference>
<name>A0AAE1FRT2_PETCI</name>
<accession>A0AAE1FRT2</accession>
<evidence type="ECO:0000256" key="1">
    <source>
        <dbReference type="SAM" id="MobiDB-lite"/>
    </source>
</evidence>
<sequence>MFTPPHPIVRPTLPCPLHHIPHTPSPTPQHQVSVPTPHPVPHTTSPTPLPSHPSTTYPSPPHTPSPTPQHQVSVPTPHPVPHTPSPTPLHPHPVPHTPAAGFRPFIY</sequence>
<dbReference type="EMBL" id="JAWQEG010001458">
    <property type="protein sequence ID" value="KAK3879343.1"/>
    <property type="molecule type" value="Genomic_DNA"/>
</dbReference>
<reference evidence="2" key="1">
    <citation type="submission" date="2023-10" db="EMBL/GenBank/DDBJ databases">
        <title>Genome assemblies of two species of porcelain crab, Petrolisthes cinctipes and Petrolisthes manimaculis (Anomura: Porcellanidae).</title>
        <authorList>
            <person name="Angst P."/>
        </authorList>
    </citation>
    <scope>NUCLEOTIDE SEQUENCE</scope>
    <source>
        <strain evidence="2">PB745_01</strain>
        <tissue evidence="2">Gill</tissue>
    </source>
</reference>
<dbReference type="AlphaFoldDB" id="A0AAE1FRT2"/>
<evidence type="ECO:0000313" key="2">
    <source>
        <dbReference type="EMBL" id="KAK3879343.1"/>
    </source>
</evidence>
<comment type="caution">
    <text evidence="2">The sequence shown here is derived from an EMBL/GenBank/DDBJ whole genome shotgun (WGS) entry which is preliminary data.</text>
</comment>
<feature type="region of interest" description="Disordered" evidence="1">
    <location>
        <begin position="1"/>
        <end position="107"/>
    </location>
</feature>
<keyword evidence="3" id="KW-1185">Reference proteome</keyword>
<protein>
    <submittedName>
        <fullName evidence="2">Uncharacterized protein</fullName>
    </submittedName>
</protein>
<dbReference type="PRINTS" id="PR01217">
    <property type="entry name" value="PRICHEXTENSN"/>
</dbReference>